<evidence type="ECO:0000256" key="4">
    <source>
        <dbReference type="ARBA" id="ARBA00023136"/>
    </source>
</evidence>
<protein>
    <recommendedName>
        <fullName evidence="9">Peptidoglycan-associated protein</fullName>
    </recommendedName>
</protein>
<gene>
    <name evidence="9" type="primary">pal</name>
    <name evidence="13" type="ORF">SAMN02910344_01337</name>
</gene>
<proteinExistence type="inferred from homology"/>
<dbReference type="InterPro" id="IPR006665">
    <property type="entry name" value="OmpA-like"/>
</dbReference>
<keyword evidence="4 10" id="KW-0472">Membrane</keyword>
<keyword evidence="2 9" id="KW-0132">Cell division</keyword>
<evidence type="ECO:0000256" key="3">
    <source>
        <dbReference type="ARBA" id="ARBA00022729"/>
    </source>
</evidence>
<keyword evidence="3 11" id="KW-0732">Signal</keyword>
<feature type="domain" description="OmpA-like" evidence="12">
    <location>
        <begin position="73"/>
        <end position="186"/>
    </location>
</feature>
<feature type="chain" id="PRO_5024858937" description="Peptidoglycan-associated protein" evidence="11">
    <location>
        <begin position="23"/>
        <end position="186"/>
    </location>
</feature>
<comment type="subcellular location">
    <subcellularLocation>
        <location evidence="1">Cell outer membrane</location>
    </subcellularLocation>
</comment>
<dbReference type="InterPro" id="IPR050330">
    <property type="entry name" value="Bact_OuterMem_StrucFunc"/>
</dbReference>
<accession>A0A662ZHI2</accession>
<evidence type="ECO:0000256" key="11">
    <source>
        <dbReference type="SAM" id="SignalP"/>
    </source>
</evidence>
<evidence type="ECO:0000256" key="1">
    <source>
        <dbReference type="ARBA" id="ARBA00004442"/>
    </source>
</evidence>
<dbReference type="Pfam" id="PF00691">
    <property type="entry name" value="OmpA"/>
    <property type="match status" value="1"/>
</dbReference>
<dbReference type="PROSITE" id="PS51123">
    <property type="entry name" value="OMPA_2"/>
    <property type="match status" value="1"/>
</dbReference>
<evidence type="ECO:0000256" key="8">
    <source>
        <dbReference type="ARBA" id="ARBA00023306"/>
    </source>
</evidence>
<dbReference type="CDD" id="cd07185">
    <property type="entry name" value="OmpA_C-like"/>
    <property type="match status" value="1"/>
</dbReference>
<dbReference type="InterPro" id="IPR006664">
    <property type="entry name" value="OMP_bac"/>
</dbReference>
<dbReference type="InterPro" id="IPR014169">
    <property type="entry name" value="Pal_lipo_C"/>
</dbReference>
<dbReference type="InterPro" id="IPR036737">
    <property type="entry name" value="OmpA-like_sf"/>
</dbReference>
<evidence type="ECO:0000313" key="14">
    <source>
        <dbReference type="Proteomes" id="UP000243745"/>
    </source>
</evidence>
<keyword evidence="5" id="KW-0564">Palmitate</keyword>
<dbReference type="SUPFAM" id="SSF103088">
    <property type="entry name" value="OmpA-like"/>
    <property type="match status" value="1"/>
</dbReference>
<dbReference type="PROSITE" id="PS01068">
    <property type="entry name" value="OMPA_1"/>
    <property type="match status" value="1"/>
</dbReference>
<evidence type="ECO:0000256" key="6">
    <source>
        <dbReference type="ARBA" id="ARBA00023237"/>
    </source>
</evidence>
<dbReference type="PANTHER" id="PTHR30329">
    <property type="entry name" value="STATOR ELEMENT OF FLAGELLAR MOTOR COMPLEX"/>
    <property type="match status" value="1"/>
</dbReference>
<evidence type="ECO:0000256" key="2">
    <source>
        <dbReference type="ARBA" id="ARBA00022618"/>
    </source>
</evidence>
<evidence type="ECO:0000256" key="7">
    <source>
        <dbReference type="ARBA" id="ARBA00023288"/>
    </source>
</evidence>
<dbReference type="PANTHER" id="PTHR30329:SF21">
    <property type="entry name" value="LIPOPROTEIN YIAD-RELATED"/>
    <property type="match status" value="1"/>
</dbReference>
<evidence type="ECO:0000313" key="13">
    <source>
        <dbReference type="EMBL" id="SFP42073.1"/>
    </source>
</evidence>
<dbReference type="GO" id="GO:0009279">
    <property type="term" value="C:cell outer membrane"/>
    <property type="evidence" value="ECO:0007669"/>
    <property type="project" value="UniProtKB-SubCell"/>
</dbReference>
<dbReference type="RefSeq" id="WP_031580380.1">
    <property type="nucleotide sequence ID" value="NZ_FOXF01000022.1"/>
</dbReference>
<feature type="signal peptide" evidence="11">
    <location>
        <begin position="1"/>
        <end position="22"/>
    </location>
</feature>
<dbReference type="EMBL" id="FOXF01000022">
    <property type="protein sequence ID" value="SFP42073.1"/>
    <property type="molecule type" value="Genomic_DNA"/>
</dbReference>
<evidence type="ECO:0000256" key="9">
    <source>
        <dbReference type="HAMAP-Rule" id="MF_02204"/>
    </source>
</evidence>
<dbReference type="InterPro" id="IPR039001">
    <property type="entry name" value="Pal"/>
</dbReference>
<evidence type="ECO:0000256" key="10">
    <source>
        <dbReference type="PROSITE-ProRule" id="PRU00473"/>
    </source>
</evidence>
<evidence type="ECO:0000259" key="12">
    <source>
        <dbReference type="PROSITE" id="PS51123"/>
    </source>
</evidence>
<dbReference type="HAMAP" id="MF_02204">
    <property type="entry name" value="Pal"/>
    <property type="match status" value="1"/>
</dbReference>
<comment type="subunit">
    <text evidence="9">The Tol-Pal system is composed of five core proteins: the inner membrane proteins TolA, TolQ and TolR, the periplasmic protein TolB and the outer membrane protein Pal. They form a network linking the inner and outer membranes and the peptidoglycan layer.</text>
</comment>
<sequence length="186" mass="20349">MFKKFAQCLLLGVFVAALNGCATTDDAGSLVEDPLNGGSTGSEDGILEDGAVIVGENYDSYNDGLHLTDVQRAKLQALKQDGTIYFGYDRDDIPDRYVSLLQAHAEFLMSAPEVKIIIEGHTDERGTPEYNIALGERRARSVARYLLNLGVTPDQISIVSYGEEKPQSFGHGESAWSKNRRAVISY</sequence>
<organism evidence="13 14">
    <name type="scientific">Ruminobacter amylophilus</name>
    <dbReference type="NCBI Taxonomy" id="867"/>
    <lineage>
        <taxon>Bacteria</taxon>
        <taxon>Pseudomonadati</taxon>
        <taxon>Pseudomonadota</taxon>
        <taxon>Gammaproteobacteria</taxon>
        <taxon>Aeromonadales</taxon>
        <taxon>Succinivibrionaceae</taxon>
        <taxon>Ruminobacter</taxon>
    </lineage>
</organism>
<dbReference type="PRINTS" id="PR01021">
    <property type="entry name" value="OMPADOMAIN"/>
</dbReference>
<reference evidence="13 14" key="1">
    <citation type="submission" date="2016-10" db="EMBL/GenBank/DDBJ databases">
        <authorList>
            <person name="Varghese N."/>
            <person name="Submissions S."/>
        </authorList>
    </citation>
    <scope>NUCLEOTIDE SEQUENCE [LARGE SCALE GENOMIC DNA]</scope>
    <source>
        <strain evidence="13 14">DSM 1361</strain>
    </source>
</reference>
<name>A0A662ZHI2_9GAMM</name>
<dbReference type="InterPro" id="IPR006690">
    <property type="entry name" value="OMPA-like_CS"/>
</dbReference>
<dbReference type="Gene3D" id="3.30.1330.60">
    <property type="entry name" value="OmpA-like domain"/>
    <property type="match status" value="1"/>
</dbReference>
<dbReference type="AlphaFoldDB" id="A0A662ZHI2"/>
<comment type="function">
    <text evidence="9">Part of the Tol-Pal system, which plays a role in outer membrane invagination during cell division and is important for maintaining outer membrane integrity.</text>
</comment>
<evidence type="ECO:0000256" key="5">
    <source>
        <dbReference type="ARBA" id="ARBA00023139"/>
    </source>
</evidence>
<keyword evidence="8 9" id="KW-0131">Cell cycle</keyword>
<keyword evidence="7 13" id="KW-0449">Lipoprotein</keyword>
<dbReference type="Proteomes" id="UP000243745">
    <property type="component" value="Unassembled WGS sequence"/>
</dbReference>
<keyword evidence="14" id="KW-1185">Reference proteome</keyword>
<dbReference type="OrthoDB" id="9809164at2"/>
<dbReference type="GO" id="GO:0051301">
    <property type="term" value="P:cell division"/>
    <property type="evidence" value="ECO:0007669"/>
    <property type="project" value="UniProtKB-UniRule"/>
</dbReference>
<comment type="similarity">
    <text evidence="9">Belongs to the Pal lipoprotein family.</text>
</comment>
<dbReference type="NCBIfam" id="TIGR02802">
    <property type="entry name" value="Pal_lipo"/>
    <property type="match status" value="1"/>
</dbReference>
<keyword evidence="6" id="KW-0998">Cell outer membrane</keyword>